<dbReference type="PANTHER" id="PTHR33608">
    <property type="entry name" value="BLL2464 PROTEIN"/>
    <property type="match status" value="1"/>
</dbReference>
<dbReference type="OrthoDB" id="31512at2157"/>
<reference evidence="3 4" key="1">
    <citation type="journal article" date="2014" name="PLoS Genet.">
        <title>Phylogenetically driven sequencing of extremely halophilic archaea reveals strategies for static and dynamic osmo-response.</title>
        <authorList>
            <person name="Becker E.A."/>
            <person name="Seitzer P.M."/>
            <person name="Tritt A."/>
            <person name="Larsen D."/>
            <person name="Krusor M."/>
            <person name="Yao A.I."/>
            <person name="Wu D."/>
            <person name="Madern D."/>
            <person name="Eisen J.A."/>
            <person name="Darling A.E."/>
            <person name="Facciotti M.T."/>
        </authorList>
    </citation>
    <scope>NUCLEOTIDE SEQUENCE [LARGE SCALE GENOMIC DNA]</scope>
    <source>
        <strain evidence="3 4">100A6</strain>
    </source>
</reference>
<keyword evidence="1" id="KW-1133">Transmembrane helix</keyword>
<keyword evidence="1" id="KW-0472">Membrane</keyword>
<dbReference type="PANTHER" id="PTHR33608:SF6">
    <property type="entry name" value="BLL2464 PROTEIN"/>
    <property type="match status" value="1"/>
</dbReference>
<feature type="transmembrane region" description="Helical" evidence="1">
    <location>
        <begin position="33"/>
        <end position="63"/>
    </location>
</feature>
<feature type="domain" description="DUF58" evidence="2">
    <location>
        <begin position="220"/>
        <end position="386"/>
    </location>
</feature>
<dbReference type="eggNOG" id="arCOG02742">
    <property type="taxonomic scope" value="Archaea"/>
</dbReference>
<dbReference type="Proteomes" id="UP000011566">
    <property type="component" value="Unassembled WGS sequence"/>
</dbReference>
<dbReference type="Pfam" id="PF01882">
    <property type="entry name" value="DUF58"/>
    <property type="match status" value="1"/>
</dbReference>
<name>M0M255_9EURY</name>
<sequence>MSTGRTRSTSTGREEGVVDETVRRTGRWRGVSALALVAGAVGILATSPGLVLCGVVGIAFAAVSRSARPPPATLRIERSVSESRPAPDETVTVTVEVENVGESICNDLRVVDGVPPGLAVDEGSPRFATAPLGLGETATFSYGVAATRGVHRFESAFVLLRDTVGATDRVARVVATTETPLTCVPPLGFGVEGGLRDRTIDQPGRVLTDIGGSGVAFQATREYRPGDPLSRVDWNRLAKTGDLSTVDLREERAAAVVLLVDAREEAYRAPSPAAESAVSRSVRAAGALYVGLTKAENPTGLAALSPDPYWLAPGTGPTHRAQVREALATHPAFAPTPPDEPFFPSIRLRRLRRRIPARAQVVVCSPICDDALVRLLRRLDVGGHPVSVVSPDPTATDTPGGQLARTERRVRLSKLRAAGIPVVDWGDEPFAVALARAGGSR</sequence>
<proteinExistence type="predicted"/>
<comment type="caution">
    <text evidence="3">The sequence shown here is derived from an EMBL/GenBank/DDBJ whole genome shotgun (WGS) entry which is preliminary data.</text>
</comment>
<evidence type="ECO:0000313" key="4">
    <source>
        <dbReference type="Proteomes" id="UP000011566"/>
    </source>
</evidence>
<evidence type="ECO:0000259" key="2">
    <source>
        <dbReference type="Pfam" id="PF01882"/>
    </source>
</evidence>
<dbReference type="PATRIC" id="fig|1132509.6.peg.1180"/>
<dbReference type="AlphaFoldDB" id="M0M255"/>
<accession>M0M255</accession>
<keyword evidence="1" id="KW-0812">Transmembrane</keyword>
<protein>
    <submittedName>
        <fullName evidence="3">Conserved repeat domain protein</fullName>
    </submittedName>
</protein>
<dbReference type="InterPro" id="IPR002881">
    <property type="entry name" value="DUF58"/>
</dbReference>
<dbReference type="EMBL" id="AOMB01000014">
    <property type="protein sequence ID" value="EMA39907.1"/>
    <property type="molecule type" value="Genomic_DNA"/>
</dbReference>
<keyword evidence="4" id="KW-1185">Reference proteome</keyword>
<dbReference type="RefSeq" id="WP_007691549.1">
    <property type="nucleotide sequence ID" value="NZ_AOMB01000014.1"/>
</dbReference>
<evidence type="ECO:0000256" key="1">
    <source>
        <dbReference type="SAM" id="Phobius"/>
    </source>
</evidence>
<gene>
    <name evidence="3" type="ORF">C447_05128</name>
</gene>
<evidence type="ECO:0000313" key="3">
    <source>
        <dbReference type="EMBL" id="EMA39907.1"/>
    </source>
</evidence>
<organism evidence="3 4">
    <name type="scientific">Halococcus hamelinensis 100A6</name>
    <dbReference type="NCBI Taxonomy" id="1132509"/>
    <lineage>
        <taxon>Archaea</taxon>
        <taxon>Methanobacteriati</taxon>
        <taxon>Methanobacteriota</taxon>
        <taxon>Stenosarchaea group</taxon>
        <taxon>Halobacteria</taxon>
        <taxon>Halobacteriales</taxon>
        <taxon>Halococcaceae</taxon>
        <taxon>Halococcus</taxon>
    </lineage>
</organism>